<keyword evidence="2" id="KW-1185">Reference proteome</keyword>
<protein>
    <submittedName>
        <fullName evidence="1">Uncharacterized protein</fullName>
    </submittedName>
</protein>
<organism evidence="1 2">
    <name type="scientific">Pleuronectes platessa</name>
    <name type="common">European plaice</name>
    <dbReference type="NCBI Taxonomy" id="8262"/>
    <lineage>
        <taxon>Eukaryota</taxon>
        <taxon>Metazoa</taxon>
        <taxon>Chordata</taxon>
        <taxon>Craniata</taxon>
        <taxon>Vertebrata</taxon>
        <taxon>Euteleostomi</taxon>
        <taxon>Actinopterygii</taxon>
        <taxon>Neopterygii</taxon>
        <taxon>Teleostei</taxon>
        <taxon>Neoteleostei</taxon>
        <taxon>Acanthomorphata</taxon>
        <taxon>Carangaria</taxon>
        <taxon>Pleuronectiformes</taxon>
        <taxon>Pleuronectoidei</taxon>
        <taxon>Pleuronectidae</taxon>
        <taxon>Pleuronectes</taxon>
    </lineage>
</organism>
<proteinExistence type="predicted"/>
<sequence length="154" mass="16114">MMLSSPSHSPLAMKEKLVLVLWKDSSFQPVIITTPLQLTQTPQILMPDSVCPCGATEVVGLRNRLAGGDSYRCGSTGEAWMGGRASPLIALGEPVGLVRRLQPYPSGSDGSAELYNPALFAASSAAMVLGQPGTTSGTNIRLMNVNKDGCPKGP</sequence>
<dbReference type="Proteomes" id="UP001153269">
    <property type="component" value="Unassembled WGS sequence"/>
</dbReference>
<evidence type="ECO:0000313" key="2">
    <source>
        <dbReference type="Proteomes" id="UP001153269"/>
    </source>
</evidence>
<dbReference type="AlphaFoldDB" id="A0A9N7YU21"/>
<dbReference type="EMBL" id="CADEAL010002042">
    <property type="protein sequence ID" value="CAB1437557.1"/>
    <property type="molecule type" value="Genomic_DNA"/>
</dbReference>
<evidence type="ECO:0000313" key="1">
    <source>
        <dbReference type="EMBL" id="CAB1437557.1"/>
    </source>
</evidence>
<reference evidence="1" key="1">
    <citation type="submission" date="2020-03" db="EMBL/GenBank/DDBJ databases">
        <authorList>
            <person name="Weist P."/>
        </authorList>
    </citation>
    <scope>NUCLEOTIDE SEQUENCE</scope>
</reference>
<gene>
    <name evidence="1" type="ORF">PLEPLA_LOCUS25600</name>
</gene>
<name>A0A9N7YU21_PLEPL</name>
<accession>A0A9N7YU21</accession>
<comment type="caution">
    <text evidence="1">The sequence shown here is derived from an EMBL/GenBank/DDBJ whole genome shotgun (WGS) entry which is preliminary data.</text>
</comment>